<keyword evidence="3 7" id="KW-0489">Methyltransferase</keyword>
<dbReference type="PROSITE" id="PS01131">
    <property type="entry name" value="RRNA_A_DIMETH"/>
    <property type="match status" value="1"/>
</dbReference>
<sequence>MKSLMTSNPLRLSNPSQLRQYLEILGISPKKSLSQNFLIDGNIIDKIISLAEINAQDQVLEIGPGPGALTDALHQHGARVLAVEKDRILAKALQERGGDIRVICEDVLKVDLEKELSERATVIANLPYNITSPILTSLLPKTHVFKRIVVMVQLEVAERLTASPGNKTYGSLTVFSNLFSTPQWGFKVSRRCFFPEPNVDSAVVRFDLSPPPKEVEDEAFFQLIRTAFGQRRKMLKSSLKKLYPSSSVMQALAGIGFQETARPEELSSNQFVEFYRHLIYMRS</sequence>
<proteinExistence type="inferred from homology"/>
<dbReference type="Proteomes" id="UP000001505">
    <property type="component" value="Chromosome"/>
</dbReference>
<evidence type="ECO:0000259" key="9">
    <source>
        <dbReference type="SMART" id="SM00650"/>
    </source>
</evidence>
<dbReference type="GO" id="GO:0052908">
    <property type="term" value="F:16S rRNA (adenine(1518)-N(6)/adenine(1519)-N(6))-dimethyltransferase activity"/>
    <property type="evidence" value="ECO:0007669"/>
    <property type="project" value="UniProtKB-EC"/>
</dbReference>
<dbReference type="FunFam" id="3.40.50.150:FF:000023">
    <property type="entry name" value="Ribosomal RNA small subunit methyltransferase A"/>
    <property type="match status" value="1"/>
</dbReference>
<keyword evidence="6 7" id="KW-0694">RNA-binding</keyword>
<dbReference type="EC" id="2.1.1.182" evidence="7"/>
<dbReference type="GO" id="GO:0003723">
    <property type="term" value="F:RNA binding"/>
    <property type="evidence" value="ECO:0007669"/>
    <property type="project" value="UniProtKB-UniRule"/>
</dbReference>
<dbReference type="InterPro" id="IPR020596">
    <property type="entry name" value="rRNA_Ade_Mease_Trfase_CS"/>
</dbReference>
<evidence type="ECO:0000256" key="1">
    <source>
        <dbReference type="ARBA" id="ARBA00022490"/>
    </source>
</evidence>
<dbReference type="eggNOG" id="COG0030">
    <property type="taxonomic scope" value="Bacteria"/>
</dbReference>
<dbReference type="EMBL" id="CP001928">
    <property type="protein sequence ID" value="ADI38866.1"/>
    <property type="molecule type" value="Genomic_DNA"/>
</dbReference>
<evidence type="ECO:0000256" key="6">
    <source>
        <dbReference type="ARBA" id="ARBA00022884"/>
    </source>
</evidence>
<comment type="subcellular location">
    <subcellularLocation>
        <location evidence="7">Cytoplasm</location>
    </subcellularLocation>
</comment>
<dbReference type="InterPro" id="IPR029063">
    <property type="entry name" value="SAM-dependent_MTases_sf"/>
</dbReference>
<keyword evidence="11" id="KW-1185">Reference proteome</keyword>
<comment type="catalytic activity">
    <reaction evidence="7">
        <text>adenosine(1518)/adenosine(1519) in 16S rRNA + 4 S-adenosyl-L-methionine = N(6)-dimethyladenosine(1518)/N(6)-dimethyladenosine(1519) in 16S rRNA + 4 S-adenosyl-L-homocysteine + 4 H(+)</text>
        <dbReference type="Rhea" id="RHEA:19609"/>
        <dbReference type="Rhea" id="RHEA-COMP:10232"/>
        <dbReference type="Rhea" id="RHEA-COMP:10233"/>
        <dbReference type="ChEBI" id="CHEBI:15378"/>
        <dbReference type="ChEBI" id="CHEBI:57856"/>
        <dbReference type="ChEBI" id="CHEBI:59789"/>
        <dbReference type="ChEBI" id="CHEBI:74411"/>
        <dbReference type="ChEBI" id="CHEBI:74493"/>
        <dbReference type="EC" id="2.1.1.182"/>
    </reaction>
</comment>
<keyword evidence="5 7" id="KW-0949">S-adenosyl-L-methionine</keyword>
<evidence type="ECO:0000256" key="8">
    <source>
        <dbReference type="PROSITE-ProRule" id="PRU01026"/>
    </source>
</evidence>
<evidence type="ECO:0000256" key="2">
    <source>
        <dbReference type="ARBA" id="ARBA00022552"/>
    </source>
</evidence>
<dbReference type="InterPro" id="IPR011530">
    <property type="entry name" value="rRNA_adenine_dimethylase"/>
</dbReference>
<gene>
    <name evidence="7" type="primary">rsmA</name>
    <name evidence="7 10" type="synonym">ksgA</name>
    <name evidence="10" type="ordered locus">wcw_1517</name>
</gene>
<dbReference type="NCBIfam" id="TIGR00755">
    <property type="entry name" value="ksgA"/>
    <property type="match status" value="1"/>
</dbReference>
<comment type="function">
    <text evidence="7">Specifically dimethylates two adjacent adenosines (A1518 and A1519) in the loop of a conserved hairpin near the 3'-end of 16S rRNA in the 30S particle. May play a critical role in biogenesis of 30S subunits.</text>
</comment>
<feature type="binding site" evidence="7 8">
    <location>
        <position position="106"/>
    </location>
    <ligand>
        <name>S-adenosyl-L-methionine</name>
        <dbReference type="ChEBI" id="CHEBI:59789"/>
    </ligand>
</feature>
<reference evidence="10 11" key="1">
    <citation type="journal article" date="2010" name="PLoS ONE">
        <title>The Waddlia genome: a window into chlamydial biology.</title>
        <authorList>
            <person name="Bertelli C."/>
            <person name="Collyn F."/>
            <person name="Croxatto A."/>
            <person name="Ruckert C."/>
            <person name="Polkinghorne A."/>
            <person name="Kebbi-Beghdadi C."/>
            <person name="Goesmann A."/>
            <person name="Vaughan L."/>
            <person name="Greub G."/>
        </authorList>
    </citation>
    <scope>NUCLEOTIDE SEQUENCE [LARGE SCALE GENOMIC DNA]</scope>
    <source>
        <strain evidence="11">ATCC VR-1470 / WSU 86-1044</strain>
    </source>
</reference>
<feature type="binding site" evidence="7 8">
    <location>
        <position position="84"/>
    </location>
    <ligand>
        <name>S-adenosyl-L-methionine</name>
        <dbReference type="ChEBI" id="CHEBI:59789"/>
    </ligand>
</feature>
<dbReference type="InterPro" id="IPR001737">
    <property type="entry name" value="KsgA/Erm"/>
</dbReference>
<dbReference type="Gene3D" id="1.10.8.100">
    <property type="entry name" value="Ribosomal RNA adenine dimethylase-like, domain 2"/>
    <property type="match status" value="1"/>
</dbReference>
<evidence type="ECO:0000313" key="10">
    <source>
        <dbReference type="EMBL" id="ADI38866.1"/>
    </source>
</evidence>
<accession>D6YS21</accession>
<dbReference type="PANTHER" id="PTHR11727">
    <property type="entry name" value="DIMETHYLADENOSINE TRANSFERASE"/>
    <property type="match status" value="1"/>
</dbReference>
<comment type="similarity">
    <text evidence="7">Belongs to the class I-like SAM-binding methyltransferase superfamily. rRNA adenine N(6)-methyltransferase family. RsmA subfamily.</text>
</comment>
<keyword evidence="4 7" id="KW-0808">Transferase</keyword>
<feature type="binding site" evidence="7 8">
    <location>
        <position position="63"/>
    </location>
    <ligand>
        <name>S-adenosyl-L-methionine</name>
        <dbReference type="ChEBI" id="CHEBI:59789"/>
    </ligand>
</feature>
<dbReference type="PROSITE" id="PS51689">
    <property type="entry name" value="SAM_RNA_A_N6_MT"/>
    <property type="match status" value="1"/>
</dbReference>
<evidence type="ECO:0000256" key="3">
    <source>
        <dbReference type="ARBA" id="ARBA00022603"/>
    </source>
</evidence>
<dbReference type="AlphaFoldDB" id="D6YS21"/>
<dbReference type="InterPro" id="IPR020598">
    <property type="entry name" value="rRNA_Ade_methylase_Trfase_N"/>
</dbReference>
<dbReference type="HAMAP" id="MF_00607">
    <property type="entry name" value="16SrRNA_methyltr_A"/>
    <property type="match status" value="1"/>
</dbReference>
<dbReference type="HOGENOM" id="CLU_041220_0_0_0"/>
<feature type="binding site" evidence="7 8">
    <location>
        <position position="36"/>
    </location>
    <ligand>
        <name>S-adenosyl-L-methionine</name>
        <dbReference type="ChEBI" id="CHEBI:59789"/>
    </ligand>
</feature>
<evidence type="ECO:0000313" key="11">
    <source>
        <dbReference type="Proteomes" id="UP000001505"/>
    </source>
</evidence>
<dbReference type="STRING" id="716544.wcw_1517"/>
<evidence type="ECO:0000256" key="5">
    <source>
        <dbReference type="ARBA" id="ARBA00022691"/>
    </source>
</evidence>
<dbReference type="SUPFAM" id="SSF53335">
    <property type="entry name" value="S-adenosyl-L-methionine-dependent methyltransferases"/>
    <property type="match status" value="1"/>
</dbReference>
<dbReference type="SMART" id="SM00650">
    <property type="entry name" value="rADc"/>
    <property type="match status" value="1"/>
</dbReference>
<dbReference type="PANTHER" id="PTHR11727:SF7">
    <property type="entry name" value="DIMETHYLADENOSINE TRANSFERASE-RELATED"/>
    <property type="match status" value="1"/>
</dbReference>
<feature type="binding site" evidence="7 8">
    <location>
        <position position="38"/>
    </location>
    <ligand>
        <name>S-adenosyl-L-methionine</name>
        <dbReference type="ChEBI" id="CHEBI:59789"/>
    </ligand>
</feature>
<evidence type="ECO:0000256" key="7">
    <source>
        <dbReference type="HAMAP-Rule" id="MF_00607"/>
    </source>
</evidence>
<dbReference type="CDD" id="cd02440">
    <property type="entry name" value="AdoMet_MTases"/>
    <property type="match status" value="1"/>
</dbReference>
<dbReference type="KEGG" id="wch:wcw_1517"/>
<feature type="binding site" evidence="7 8">
    <location>
        <position position="125"/>
    </location>
    <ligand>
        <name>S-adenosyl-L-methionine</name>
        <dbReference type="ChEBI" id="CHEBI:59789"/>
    </ligand>
</feature>
<dbReference type="GO" id="GO:0005829">
    <property type="term" value="C:cytosol"/>
    <property type="evidence" value="ECO:0007669"/>
    <property type="project" value="TreeGrafter"/>
</dbReference>
<dbReference type="Gene3D" id="3.40.50.150">
    <property type="entry name" value="Vaccinia Virus protein VP39"/>
    <property type="match status" value="1"/>
</dbReference>
<dbReference type="Pfam" id="PF00398">
    <property type="entry name" value="RrnaAD"/>
    <property type="match status" value="1"/>
</dbReference>
<feature type="domain" description="Ribosomal RNA adenine methylase transferase N-terminal" evidence="9">
    <location>
        <begin position="43"/>
        <end position="210"/>
    </location>
</feature>
<protein>
    <recommendedName>
        <fullName evidence="7">Ribosomal RNA small subunit methyltransferase A</fullName>
        <ecNumber evidence="7">2.1.1.182</ecNumber>
    </recommendedName>
    <alternativeName>
        <fullName evidence="7">16S rRNA (adenine(1518)-N(6)/adenine(1519)-N(6))-dimethyltransferase</fullName>
    </alternativeName>
    <alternativeName>
        <fullName evidence="7">16S rRNA dimethyladenosine transferase</fullName>
    </alternativeName>
    <alternativeName>
        <fullName evidence="7">16S rRNA dimethylase</fullName>
    </alternativeName>
    <alternativeName>
        <fullName evidence="7">S-adenosylmethionine-6-N', N'-adenosyl(rRNA) dimethyltransferase</fullName>
    </alternativeName>
</protein>
<keyword evidence="2 7" id="KW-0698">rRNA processing</keyword>
<keyword evidence="1 7" id="KW-0963">Cytoplasm</keyword>
<dbReference type="InterPro" id="IPR023165">
    <property type="entry name" value="rRNA_Ade_diMease-like_C"/>
</dbReference>
<organism evidence="10 11">
    <name type="scientific">Waddlia chondrophila (strain ATCC VR-1470 / WSU 86-1044)</name>
    <dbReference type="NCBI Taxonomy" id="716544"/>
    <lineage>
        <taxon>Bacteria</taxon>
        <taxon>Pseudomonadati</taxon>
        <taxon>Chlamydiota</taxon>
        <taxon>Chlamydiia</taxon>
        <taxon>Parachlamydiales</taxon>
        <taxon>Waddliaceae</taxon>
        <taxon>Waddlia</taxon>
    </lineage>
</organism>
<evidence type="ECO:0000256" key="4">
    <source>
        <dbReference type="ARBA" id="ARBA00022679"/>
    </source>
</evidence>
<name>D6YS21_WADCW</name>